<dbReference type="PRINTS" id="PR00465">
    <property type="entry name" value="EP450IV"/>
</dbReference>
<proteinExistence type="inferred from homology"/>
<evidence type="ECO:0000256" key="8">
    <source>
        <dbReference type="ARBA" id="ARBA00023033"/>
    </source>
</evidence>
<keyword evidence="6" id="KW-0560">Oxidoreductase</keyword>
<dbReference type="InterPro" id="IPR001128">
    <property type="entry name" value="Cyt_P450"/>
</dbReference>
<dbReference type="GO" id="GO:0016705">
    <property type="term" value="F:oxidoreductase activity, acting on paired donors, with incorporation or reduction of molecular oxygen"/>
    <property type="evidence" value="ECO:0007669"/>
    <property type="project" value="InterPro"/>
</dbReference>
<evidence type="ECO:0000313" key="10">
    <source>
        <dbReference type="EMBL" id="CAE6469811.1"/>
    </source>
</evidence>
<dbReference type="GO" id="GO:0005506">
    <property type="term" value="F:iron ion binding"/>
    <property type="evidence" value="ECO:0007669"/>
    <property type="project" value="InterPro"/>
</dbReference>
<dbReference type="PRINTS" id="PR00385">
    <property type="entry name" value="P450"/>
</dbReference>
<evidence type="ECO:0000256" key="4">
    <source>
        <dbReference type="ARBA" id="ARBA00022617"/>
    </source>
</evidence>
<dbReference type="AlphaFoldDB" id="A0A8H3BZV1"/>
<keyword evidence="7 9" id="KW-0408">Iron</keyword>
<gene>
    <name evidence="10" type="ORF">RDB_LOCUS105015</name>
</gene>
<dbReference type="InterPro" id="IPR036396">
    <property type="entry name" value="Cyt_P450_sf"/>
</dbReference>
<comment type="cofactor">
    <cofactor evidence="1 9">
        <name>heme</name>
        <dbReference type="ChEBI" id="CHEBI:30413"/>
    </cofactor>
</comment>
<dbReference type="Pfam" id="PF00067">
    <property type="entry name" value="p450"/>
    <property type="match status" value="1"/>
</dbReference>
<evidence type="ECO:0000256" key="1">
    <source>
        <dbReference type="ARBA" id="ARBA00001971"/>
    </source>
</evidence>
<dbReference type="Gene3D" id="1.10.630.10">
    <property type="entry name" value="Cytochrome P450"/>
    <property type="match status" value="1"/>
</dbReference>
<dbReference type="Proteomes" id="UP000663888">
    <property type="component" value="Unassembled WGS sequence"/>
</dbReference>
<dbReference type="EMBL" id="CAJMWX010001135">
    <property type="protein sequence ID" value="CAE6469811.1"/>
    <property type="molecule type" value="Genomic_DNA"/>
</dbReference>
<keyword evidence="4 9" id="KW-0349">Heme</keyword>
<feature type="binding site" description="axial binding residue" evidence="9">
    <location>
        <position position="340"/>
    </location>
    <ligand>
        <name>heme</name>
        <dbReference type="ChEBI" id="CHEBI:30413"/>
    </ligand>
    <ligandPart>
        <name>Fe</name>
        <dbReference type="ChEBI" id="CHEBI:18248"/>
    </ligandPart>
</feature>
<dbReference type="SUPFAM" id="SSF48264">
    <property type="entry name" value="Cytochrome P450"/>
    <property type="match status" value="1"/>
</dbReference>
<keyword evidence="8" id="KW-0503">Monooxygenase</keyword>
<name>A0A8H3BZV1_9AGAM</name>
<protein>
    <submittedName>
        <fullName evidence="10">Uncharacterized protein</fullName>
    </submittedName>
</protein>
<evidence type="ECO:0000256" key="3">
    <source>
        <dbReference type="ARBA" id="ARBA00010617"/>
    </source>
</evidence>
<dbReference type="InterPro" id="IPR050121">
    <property type="entry name" value="Cytochrome_P450_monoxygenase"/>
</dbReference>
<keyword evidence="5 9" id="KW-0479">Metal-binding</keyword>
<comment type="similarity">
    <text evidence="3">Belongs to the cytochrome P450 family.</text>
</comment>
<evidence type="ECO:0000256" key="6">
    <source>
        <dbReference type="ARBA" id="ARBA00023002"/>
    </source>
</evidence>
<dbReference type="PANTHER" id="PTHR24305">
    <property type="entry name" value="CYTOCHROME P450"/>
    <property type="match status" value="1"/>
</dbReference>
<dbReference type="PANTHER" id="PTHR24305:SF166">
    <property type="entry name" value="CYTOCHROME P450 12A4, MITOCHONDRIAL-RELATED"/>
    <property type="match status" value="1"/>
</dbReference>
<evidence type="ECO:0000256" key="2">
    <source>
        <dbReference type="ARBA" id="ARBA00005179"/>
    </source>
</evidence>
<comment type="caution">
    <text evidence="10">The sequence shown here is derived from an EMBL/GenBank/DDBJ whole genome shotgun (WGS) entry which is preliminary data.</text>
</comment>
<evidence type="ECO:0000256" key="9">
    <source>
        <dbReference type="PIRSR" id="PIRSR602403-1"/>
    </source>
</evidence>
<reference evidence="10" key="1">
    <citation type="submission" date="2021-01" db="EMBL/GenBank/DDBJ databases">
        <authorList>
            <person name="Kaushik A."/>
        </authorList>
    </citation>
    <scope>NUCLEOTIDE SEQUENCE</scope>
    <source>
        <strain evidence="10">AG4-R118</strain>
    </source>
</reference>
<evidence type="ECO:0000313" key="11">
    <source>
        <dbReference type="Proteomes" id="UP000663888"/>
    </source>
</evidence>
<comment type="pathway">
    <text evidence="2">Secondary metabolite biosynthesis.</text>
</comment>
<dbReference type="GO" id="GO:0004497">
    <property type="term" value="F:monooxygenase activity"/>
    <property type="evidence" value="ECO:0007669"/>
    <property type="project" value="UniProtKB-KW"/>
</dbReference>
<evidence type="ECO:0000256" key="5">
    <source>
        <dbReference type="ARBA" id="ARBA00022723"/>
    </source>
</evidence>
<organism evidence="10 11">
    <name type="scientific">Rhizoctonia solani</name>
    <dbReference type="NCBI Taxonomy" id="456999"/>
    <lineage>
        <taxon>Eukaryota</taxon>
        <taxon>Fungi</taxon>
        <taxon>Dikarya</taxon>
        <taxon>Basidiomycota</taxon>
        <taxon>Agaricomycotina</taxon>
        <taxon>Agaricomycetes</taxon>
        <taxon>Cantharellales</taxon>
        <taxon>Ceratobasidiaceae</taxon>
        <taxon>Rhizoctonia</taxon>
    </lineage>
</organism>
<accession>A0A8H3BZV1</accession>
<evidence type="ECO:0000256" key="7">
    <source>
        <dbReference type="ARBA" id="ARBA00023004"/>
    </source>
</evidence>
<dbReference type="InterPro" id="IPR002403">
    <property type="entry name" value="Cyt_P450_E_grp-IV"/>
</dbReference>
<sequence>MPIFMDVAKETTKAVNKELDSPSTPKEVDVFPWATAAALDLIGEAGLGYSFNSFAGERNEYSAAIKQVTQSLIKIGPLIQLIPYIHRIGTPDFRKCVLDLIPFKAIQKLRRAIKLQNEQAKEIIRSRQTLLSSGGDLSSETGRGKDIISLLMKANESEGSASYIDRQSMIGHMNVFIFAGHETTSTSISRILDILAQRPGVQIRLREELRQYFEEHPNETHHDALLELPYLDGIVREVLRLFPPVPNILRICEEDTIVPLEYPIETSSGKMNSVPIKKGTWISLSNVYFNRNEGIWGERANDFWPERWIGSKIDEVTQAGSRLPGIYSSMMTFGSGSYACIGFKFAVMEIKVMLAELITKFEFEPANEECVWTNIGVGFPYAPYAKKDMANPDKSPKLFLKVTRL</sequence>
<dbReference type="GO" id="GO:0020037">
    <property type="term" value="F:heme binding"/>
    <property type="evidence" value="ECO:0007669"/>
    <property type="project" value="InterPro"/>
</dbReference>